<feature type="transmembrane region" description="Helical" evidence="11">
    <location>
        <begin position="325"/>
        <end position="352"/>
    </location>
</feature>
<keyword evidence="4 13" id="KW-0645">Protease</keyword>
<evidence type="ECO:0000256" key="3">
    <source>
        <dbReference type="ARBA" id="ARBA00007931"/>
    </source>
</evidence>
<feature type="transmembrane region" description="Helical" evidence="11">
    <location>
        <begin position="364"/>
        <end position="383"/>
    </location>
</feature>
<dbReference type="PANTHER" id="PTHR31412">
    <property type="entry name" value="ZINC METALLOPROTEASE EGY1"/>
    <property type="match status" value="1"/>
</dbReference>
<reference evidence="13" key="1">
    <citation type="submission" date="2020-10" db="EMBL/GenBank/DDBJ databases">
        <authorList>
            <person name="Castelo-Branco R."/>
            <person name="Eusebio N."/>
            <person name="Adriana R."/>
            <person name="Vieira A."/>
            <person name="Brugerolle De Fraissinette N."/>
            <person name="Rezende De Castro R."/>
            <person name="Schneider M.P."/>
            <person name="Vasconcelos V."/>
            <person name="Leao P.N."/>
        </authorList>
    </citation>
    <scope>NUCLEOTIDE SEQUENCE</scope>
    <source>
        <strain evidence="13">LEGE 11467</strain>
    </source>
</reference>
<evidence type="ECO:0000256" key="2">
    <source>
        <dbReference type="ARBA" id="ARBA00004141"/>
    </source>
</evidence>
<comment type="similarity">
    <text evidence="3">Belongs to the peptidase M50B family.</text>
</comment>
<feature type="transmembrane region" description="Helical" evidence="11">
    <location>
        <begin position="480"/>
        <end position="507"/>
    </location>
</feature>
<dbReference type="GO" id="GO:0006508">
    <property type="term" value="P:proteolysis"/>
    <property type="evidence" value="ECO:0007669"/>
    <property type="project" value="UniProtKB-KW"/>
</dbReference>
<dbReference type="RefSeq" id="WP_264321531.1">
    <property type="nucleotide sequence ID" value="NZ_JADEXN010000179.1"/>
</dbReference>
<evidence type="ECO:0000256" key="5">
    <source>
        <dbReference type="ARBA" id="ARBA00022692"/>
    </source>
</evidence>
<accession>A0A928Z7C7</accession>
<feature type="transmembrane region" description="Helical" evidence="11">
    <location>
        <begin position="434"/>
        <end position="460"/>
    </location>
</feature>
<feature type="transmembrane region" description="Helical" evidence="11">
    <location>
        <begin position="64"/>
        <end position="81"/>
    </location>
</feature>
<proteinExistence type="inferred from homology"/>
<keyword evidence="7" id="KW-0809">Transit peptide</keyword>
<keyword evidence="14" id="KW-1185">Reference proteome</keyword>
<dbReference type="AlphaFoldDB" id="A0A928Z7C7"/>
<keyword evidence="9 11" id="KW-0472">Membrane</keyword>
<feature type="transmembrane region" description="Helical" evidence="11">
    <location>
        <begin position="38"/>
        <end position="58"/>
    </location>
</feature>
<evidence type="ECO:0000256" key="10">
    <source>
        <dbReference type="SAM" id="MobiDB-lite"/>
    </source>
</evidence>
<feature type="region of interest" description="Disordered" evidence="10">
    <location>
        <begin position="103"/>
        <end position="134"/>
    </location>
</feature>
<evidence type="ECO:0000256" key="9">
    <source>
        <dbReference type="ARBA" id="ARBA00023136"/>
    </source>
</evidence>
<dbReference type="GO" id="GO:0008233">
    <property type="term" value="F:peptidase activity"/>
    <property type="evidence" value="ECO:0007669"/>
    <property type="project" value="UniProtKB-KW"/>
</dbReference>
<dbReference type="GO" id="GO:0016020">
    <property type="term" value="C:membrane"/>
    <property type="evidence" value="ECO:0007669"/>
    <property type="project" value="UniProtKB-SubCell"/>
</dbReference>
<dbReference type="InterPro" id="IPR008915">
    <property type="entry name" value="Peptidase_M50"/>
</dbReference>
<evidence type="ECO:0000256" key="4">
    <source>
        <dbReference type="ARBA" id="ARBA00022670"/>
    </source>
</evidence>
<keyword evidence="5 11" id="KW-0812">Transmembrane</keyword>
<evidence type="ECO:0000259" key="12">
    <source>
        <dbReference type="Pfam" id="PF02163"/>
    </source>
</evidence>
<comment type="cofactor">
    <cofactor evidence="1">
        <name>Zn(2+)</name>
        <dbReference type="ChEBI" id="CHEBI:29105"/>
    </cofactor>
</comment>
<name>A0A928Z7C7_9CYAN</name>
<evidence type="ECO:0000256" key="6">
    <source>
        <dbReference type="ARBA" id="ARBA00022801"/>
    </source>
</evidence>
<comment type="subcellular location">
    <subcellularLocation>
        <location evidence="2">Membrane</location>
        <topology evidence="2">Multi-pass membrane protein</topology>
    </subcellularLocation>
</comment>
<evidence type="ECO:0000256" key="8">
    <source>
        <dbReference type="ARBA" id="ARBA00022989"/>
    </source>
</evidence>
<evidence type="ECO:0000313" key="13">
    <source>
        <dbReference type="EMBL" id="MBE9041317.1"/>
    </source>
</evidence>
<keyword evidence="6" id="KW-0378">Hydrolase</keyword>
<evidence type="ECO:0000256" key="1">
    <source>
        <dbReference type="ARBA" id="ARBA00001947"/>
    </source>
</evidence>
<evidence type="ECO:0000256" key="11">
    <source>
        <dbReference type="SAM" id="Phobius"/>
    </source>
</evidence>
<protein>
    <submittedName>
        <fullName evidence="13">Site-2 protease family protein</fullName>
    </submittedName>
</protein>
<comment type="caution">
    <text evidence="13">The sequence shown here is derived from an EMBL/GenBank/DDBJ whole genome shotgun (WGS) entry which is preliminary data.</text>
</comment>
<gene>
    <name evidence="13" type="ORF">IQ235_11050</name>
</gene>
<feature type="transmembrane region" description="Helical" evidence="11">
    <location>
        <begin position="395"/>
        <end position="414"/>
    </location>
</feature>
<dbReference type="Pfam" id="PF02163">
    <property type="entry name" value="Peptidase_M50"/>
    <property type="match status" value="1"/>
</dbReference>
<feature type="domain" description="Peptidase M50" evidence="12">
    <location>
        <begin position="271"/>
        <end position="429"/>
    </location>
</feature>
<dbReference type="EMBL" id="JADEXN010000179">
    <property type="protein sequence ID" value="MBE9041317.1"/>
    <property type="molecule type" value="Genomic_DNA"/>
</dbReference>
<dbReference type="PANTHER" id="PTHR31412:SF0">
    <property type="entry name" value="ZINC METALLOPROTEASE EGY1, CHLOROPLASTIC-RELATED"/>
    <property type="match status" value="1"/>
</dbReference>
<feature type="transmembrane region" description="Helical" evidence="11">
    <location>
        <begin position="296"/>
        <end position="313"/>
    </location>
</feature>
<feature type="transmembrane region" description="Helical" evidence="11">
    <location>
        <begin position="6"/>
        <end position="26"/>
    </location>
</feature>
<evidence type="ECO:0000313" key="14">
    <source>
        <dbReference type="Proteomes" id="UP000621799"/>
    </source>
</evidence>
<feature type="transmembrane region" description="Helical" evidence="11">
    <location>
        <begin position="232"/>
        <end position="255"/>
    </location>
</feature>
<dbReference type="CDD" id="cd06160">
    <property type="entry name" value="S2P-M50_like_2"/>
    <property type="match status" value="1"/>
</dbReference>
<keyword evidence="8 11" id="KW-1133">Transmembrane helix</keyword>
<dbReference type="InterPro" id="IPR044838">
    <property type="entry name" value="EGY1-like"/>
</dbReference>
<organism evidence="13 14">
    <name type="scientific">Zarconia navalis LEGE 11467</name>
    <dbReference type="NCBI Taxonomy" id="1828826"/>
    <lineage>
        <taxon>Bacteria</taxon>
        <taxon>Bacillati</taxon>
        <taxon>Cyanobacteriota</taxon>
        <taxon>Cyanophyceae</taxon>
        <taxon>Oscillatoriophycideae</taxon>
        <taxon>Oscillatoriales</taxon>
        <taxon>Oscillatoriales incertae sedis</taxon>
        <taxon>Zarconia</taxon>
        <taxon>Zarconia navalis</taxon>
    </lineage>
</organism>
<evidence type="ECO:0000256" key="7">
    <source>
        <dbReference type="ARBA" id="ARBA00022946"/>
    </source>
</evidence>
<dbReference type="Proteomes" id="UP000621799">
    <property type="component" value="Unassembled WGS sequence"/>
</dbReference>
<sequence length="509" mass="55127">MGIASEDIVTATIVLIALGILAIGFYRSRSFGKLGIVSWLQSVVLMAPWLLFFGLFAVGIYINLAGVLFLIVASAGTYIFLGNKLRTLSQDPTQQEQFEKMLRAKSKPKPPNKEATESLISEPSTVKKLPTNPTQSIEPIEIPPEDLQIAKGIFGIDTFFATDSVPYQDGAFFRGNLRGDPETTYTRLSQKLKECLDDRYRLFLVPDRENKPIVVILPSRNEPKPLSATQKALAIGLAIATFATTLETAGILMGFDFFNDLDRIQEVLPVSLGIWAVLVAHEIGHQVMAARHEVRISWPFFIPTWQVGSFGAINRFESFVSNRTVLFDVALAGPAAGGLLSLGMLMTGLYLSHPGSLFQIPSDFFQGSMLVGTLAKVVLGSALEESVVDIHPLVAIGWLGLVINALNLMPAGQLDGGRAIQAIYGRITAGRTTIATLIVLAIASLVNPLALYWAIVILFLQRNLESPSLNELTEPDDTRAVLVLLALFLTIVTLIPLTPSVAGTLGIGG</sequence>